<proteinExistence type="predicted"/>
<evidence type="ECO:0000256" key="1">
    <source>
        <dbReference type="ARBA" id="ARBA00023015"/>
    </source>
</evidence>
<dbReference type="KEGG" id="hni:W911_00305"/>
<dbReference type="InterPro" id="IPR018490">
    <property type="entry name" value="cNMP-bd_dom_sf"/>
</dbReference>
<dbReference type="Pfam" id="PF00027">
    <property type="entry name" value="cNMP_binding"/>
    <property type="match status" value="1"/>
</dbReference>
<dbReference type="InterPro" id="IPR050397">
    <property type="entry name" value="Env_Response_Regulators"/>
</dbReference>
<keyword evidence="1" id="KW-0805">Transcription regulation</keyword>
<evidence type="ECO:0000313" key="6">
    <source>
        <dbReference type="EMBL" id="AHB47188.1"/>
    </source>
</evidence>
<keyword evidence="3" id="KW-0804">Transcription</keyword>
<keyword evidence="7" id="KW-1185">Reference proteome</keyword>
<dbReference type="InterPro" id="IPR014710">
    <property type="entry name" value="RmlC-like_jellyroll"/>
</dbReference>
<dbReference type="InterPro" id="IPR018488">
    <property type="entry name" value="cNMP-bd_CS"/>
</dbReference>
<dbReference type="SMART" id="SM00100">
    <property type="entry name" value="cNMP"/>
    <property type="match status" value="1"/>
</dbReference>
<dbReference type="CDD" id="cd00038">
    <property type="entry name" value="CAP_ED"/>
    <property type="match status" value="1"/>
</dbReference>
<evidence type="ECO:0000313" key="7">
    <source>
        <dbReference type="Proteomes" id="UP000018542"/>
    </source>
</evidence>
<evidence type="ECO:0000256" key="2">
    <source>
        <dbReference type="ARBA" id="ARBA00023125"/>
    </source>
</evidence>
<dbReference type="STRING" id="1029756.W911_00305"/>
<dbReference type="InterPro" id="IPR036388">
    <property type="entry name" value="WH-like_DNA-bd_sf"/>
</dbReference>
<name>V5S978_9HYPH</name>
<dbReference type="Pfam" id="PF13545">
    <property type="entry name" value="HTH_Crp_2"/>
    <property type="match status" value="1"/>
</dbReference>
<keyword evidence="2" id="KW-0238">DNA-binding</keyword>
<dbReference type="AlphaFoldDB" id="V5S978"/>
<dbReference type="InterPro" id="IPR000595">
    <property type="entry name" value="cNMP-bd_dom"/>
</dbReference>
<dbReference type="Gene3D" id="1.10.10.10">
    <property type="entry name" value="Winged helix-like DNA-binding domain superfamily/Winged helix DNA-binding domain"/>
    <property type="match status" value="1"/>
</dbReference>
<evidence type="ECO:0000256" key="3">
    <source>
        <dbReference type="ARBA" id="ARBA00023163"/>
    </source>
</evidence>
<dbReference type="SUPFAM" id="SSF51206">
    <property type="entry name" value="cAMP-binding domain-like"/>
    <property type="match status" value="1"/>
</dbReference>
<dbReference type="InterPro" id="IPR036390">
    <property type="entry name" value="WH_DNA-bd_sf"/>
</dbReference>
<reference evidence="6 7" key="1">
    <citation type="journal article" date="2014" name="Genome Announc.">
        <title>Complete Genome Sequence of Hyphomicrobium nitrativorans Strain NL23, a Denitrifying Bacterium Isolated from Biofilm of a Methanol-Fed Denitrification System Treating Seawater at the Montreal Biodome.</title>
        <authorList>
            <person name="Martineau C."/>
            <person name="Villeneuve C."/>
            <person name="Mauffrey F."/>
            <person name="Villemur R."/>
        </authorList>
    </citation>
    <scope>NUCLEOTIDE SEQUENCE [LARGE SCALE GENOMIC DNA]</scope>
    <source>
        <strain evidence="6">NL23</strain>
    </source>
</reference>
<dbReference type="PANTHER" id="PTHR24567">
    <property type="entry name" value="CRP FAMILY TRANSCRIPTIONAL REGULATORY PROTEIN"/>
    <property type="match status" value="1"/>
</dbReference>
<dbReference type="Gene3D" id="2.60.120.10">
    <property type="entry name" value="Jelly Rolls"/>
    <property type="match status" value="1"/>
</dbReference>
<dbReference type="GO" id="GO:0003700">
    <property type="term" value="F:DNA-binding transcription factor activity"/>
    <property type="evidence" value="ECO:0007669"/>
    <property type="project" value="TreeGrafter"/>
</dbReference>
<dbReference type="PROSITE" id="PS50042">
    <property type="entry name" value="CNMP_BINDING_3"/>
    <property type="match status" value="1"/>
</dbReference>
<dbReference type="GO" id="GO:0005829">
    <property type="term" value="C:cytosol"/>
    <property type="evidence" value="ECO:0007669"/>
    <property type="project" value="TreeGrafter"/>
</dbReference>
<dbReference type="EMBL" id="CP006912">
    <property type="protein sequence ID" value="AHB47188.1"/>
    <property type="molecule type" value="Genomic_DNA"/>
</dbReference>
<dbReference type="PROSITE" id="PS51063">
    <property type="entry name" value="HTH_CRP_2"/>
    <property type="match status" value="1"/>
</dbReference>
<sequence length="236" mass="25196">MTGGSMSAKAPLLDMLGQTPLFGALEEADRKAVAQEMREASFGSGQSIFARGDEGRDIYLVTTGRVRLSVLTAEGRELSFAHAEPGHVFGEIAVLDGGVRTADATAVTKVSASTLSKGALMRLINERAIVREAVIRFLCRRVREADHQLEGIALYPIEVRLARFFLATARQKGDAETGAKVIIDLPISQSELALLIGASRPKVNAALALLEDGGAIARKDTRFTCDIDELEAISGS</sequence>
<dbReference type="PANTHER" id="PTHR24567:SF74">
    <property type="entry name" value="HTH-TYPE TRANSCRIPTIONAL REGULATOR ARCR"/>
    <property type="match status" value="1"/>
</dbReference>
<protein>
    <submittedName>
        <fullName evidence="6">Crp/Fnr family transcription regulator</fullName>
    </submittedName>
</protein>
<dbReference type="PROSITE" id="PS00889">
    <property type="entry name" value="CNMP_BINDING_2"/>
    <property type="match status" value="1"/>
</dbReference>
<dbReference type="GO" id="GO:0003677">
    <property type="term" value="F:DNA binding"/>
    <property type="evidence" value="ECO:0007669"/>
    <property type="project" value="UniProtKB-KW"/>
</dbReference>
<dbReference type="HOGENOM" id="CLU_075053_3_4_5"/>
<feature type="domain" description="HTH crp-type" evidence="5">
    <location>
        <begin position="155"/>
        <end position="231"/>
    </location>
</feature>
<dbReference type="PATRIC" id="fig|1029756.8.peg.68"/>
<evidence type="ECO:0000259" key="5">
    <source>
        <dbReference type="PROSITE" id="PS51063"/>
    </source>
</evidence>
<accession>V5S978</accession>
<organism evidence="6 7">
    <name type="scientific">Hyphomicrobium nitrativorans NL23</name>
    <dbReference type="NCBI Taxonomy" id="1029756"/>
    <lineage>
        <taxon>Bacteria</taxon>
        <taxon>Pseudomonadati</taxon>
        <taxon>Pseudomonadota</taxon>
        <taxon>Alphaproteobacteria</taxon>
        <taxon>Hyphomicrobiales</taxon>
        <taxon>Hyphomicrobiaceae</taxon>
        <taxon>Hyphomicrobium</taxon>
    </lineage>
</organism>
<feature type="domain" description="Cyclic nucleotide-binding" evidence="4">
    <location>
        <begin position="21"/>
        <end position="141"/>
    </location>
</feature>
<dbReference type="InterPro" id="IPR012318">
    <property type="entry name" value="HTH_CRP"/>
</dbReference>
<evidence type="ECO:0000259" key="4">
    <source>
        <dbReference type="PROSITE" id="PS50042"/>
    </source>
</evidence>
<gene>
    <name evidence="6" type="ORF">W911_00305</name>
</gene>
<dbReference type="SUPFAM" id="SSF46785">
    <property type="entry name" value="Winged helix' DNA-binding domain"/>
    <property type="match status" value="1"/>
</dbReference>
<dbReference type="Proteomes" id="UP000018542">
    <property type="component" value="Chromosome"/>
</dbReference>